<dbReference type="RefSeq" id="WP_149333072.1">
    <property type="nucleotide sequence ID" value="NZ_QOVF01000003.1"/>
</dbReference>
<proteinExistence type="predicted"/>
<dbReference type="Proteomes" id="UP000463138">
    <property type="component" value="Unassembled WGS sequence"/>
</dbReference>
<evidence type="ECO:0000313" key="1">
    <source>
        <dbReference type="EMBL" id="KAA0694240.1"/>
    </source>
</evidence>
<keyword evidence="2" id="KW-1185">Reference proteome</keyword>
<dbReference type="AlphaFoldDB" id="A0A7V7GT47"/>
<name>A0A7V7GT47_9GAMM</name>
<dbReference type="PROSITE" id="PS51257">
    <property type="entry name" value="PROKAR_LIPOPROTEIN"/>
    <property type="match status" value="1"/>
</dbReference>
<protein>
    <submittedName>
        <fullName evidence="1">DUF3313 domain-containing protein</fullName>
    </submittedName>
</protein>
<dbReference type="InterPro" id="IPR021747">
    <property type="entry name" value="DUF3313"/>
</dbReference>
<comment type="caution">
    <text evidence="1">The sequence shown here is derived from an EMBL/GenBank/DDBJ whole genome shotgun (WGS) entry which is preliminary data.</text>
</comment>
<dbReference type="EMBL" id="QOVF01000003">
    <property type="protein sequence ID" value="KAA0694240.1"/>
    <property type="molecule type" value="Genomic_DNA"/>
</dbReference>
<gene>
    <name evidence="1" type="ORF">DT594_13150</name>
</gene>
<reference evidence="1 2" key="1">
    <citation type="submission" date="2018-07" db="EMBL/GenBank/DDBJ databases">
        <title>Pseudomonas laoshanensis sp. nov., isolated from soil.</title>
        <authorList>
            <person name="Sun J."/>
            <person name="Yu L."/>
            <person name="Wang M."/>
            <person name="Zhang C."/>
        </authorList>
    </citation>
    <scope>NUCLEOTIDE SEQUENCE [LARGE SCALE GENOMIC DNA]</scope>
    <source>
        <strain evidence="1 2">Y22</strain>
    </source>
</reference>
<accession>A0A7V7GT47</accession>
<evidence type="ECO:0000313" key="2">
    <source>
        <dbReference type="Proteomes" id="UP000463138"/>
    </source>
</evidence>
<sequence>MNISRTFLIGVGLSSMLLGGCASQVTKEEQYSGFLPSYEGLRETTSANGQPVMRWVADGFSPNNYDTVAFDQLELYPAPRPDDRVNLQTLQELQALTSSSVKGVLAQKYNVVPSANTAPAASRTLVLNAAITGVSATNEGMQWYEALPVTAVAGAVSRAAGYRDQNTELFLEANLVDASTGQAVVKTVRKVRGENLEDSTQAITTNDFKLAIRGLAADLNAFINN</sequence>
<dbReference type="Pfam" id="PF11769">
    <property type="entry name" value="DUF3313"/>
    <property type="match status" value="1"/>
</dbReference>
<organism evidence="1 2">
    <name type="scientific">Halopseudomonas laoshanensis</name>
    <dbReference type="NCBI Taxonomy" id="2268758"/>
    <lineage>
        <taxon>Bacteria</taxon>
        <taxon>Pseudomonadati</taxon>
        <taxon>Pseudomonadota</taxon>
        <taxon>Gammaproteobacteria</taxon>
        <taxon>Pseudomonadales</taxon>
        <taxon>Pseudomonadaceae</taxon>
        <taxon>Halopseudomonas</taxon>
    </lineage>
</organism>
<dbReference type="OrthoDB" id="6192874at2"/>